<gene>
    <name evidence="3" type="ORF">GGQ90_002112</name>
</gene>
<organism evidence="3 4">
    <name type="scientific">Sphingobium scionense</name>
    <dbReference type="NCBI Taxonomy" id="1404341"/>
    <lineage>
        <taxon>Bacteria</taxon>
        <taxon>Pseudomonadati</taxon>
        <taxon>Pseudomonadota</taxon>
        <taxon>Alphaproteobacteria</taxon>
        <taxon>Sphingomonadales</taxon>
        <taxon>Sphingomonadaceae</taxon>
        <taxon>Sphingobium</taxon>
    </lineage>
</organism>
<protein>
    <recommendedName>
        <fullName evidence="2">AAA+ ATPase domain-containing protein</fullName>
    </recommendedName>
</protein>
<dbReference type="InterPro" id="IPR041664">
    <property type="entry name" value="AAA_16"/>
</dbReference>
<dbReference type="InterPro" id="IPR027417">
    <property type="entry name" value="P-loop_NTPase"/>
</dbReference>
<dbReference type="AlphaFoldDB" id="A0A7W6PV31"/>
<dbReference type="RefSeq" id="WP_343053672.1">
    <property type="nucleotide sequence ID" value="NZ_JACIEU010000007.1"/>
</dbReference>
<evidence type="ECO:0000259" key="2">
    <source>
        <dbReference type="SMART" id="SM00382"/>
    </source>
</evidence>
<dbReference type="SMART" id="SM00382">
    <property type="entry name" value="AAA"/>
    <property type="match status" value="1"/>
</dbReference>
<dbReference type="CDD" id="cd00009">
    <property type="entry name" value="AAA"/>
    <property type="match status" value="1"/>
</dbReference>
<dbReference type="PANTHER" id="PTHR34301:SF8">
    <property type="entry name" value="ATPASE DOMAIN-CONTAINING PROTEIN"/>
    <property type="match status" value="1"/>
</dbReference>
<feature type="domain" description="AAA+ ATPase" evidence="2">
    <location>
        <begin position="93"/>
        <end position="258"/>
    </location>
</feature>
<name>A0A7W6PV31_9SPHN</name>
<dbReference type="Proteomes" id="UP000590524">
    <property type="component" value="Unassembled WGS sequence"/>
</dbReference>
<comment type="caution">
    <text evidence="3">The sequence shown here is derived from an EMBL/GenBank/DDBJ whole genome shotgun (WGS) entry which is preliminary data.</text>
</comment>
<evidence type="ECO:0000313" key="3">
    <source>
        <dbReference type="EMBL" id="MBB4148333.1"/>
    </source>
</evidence>
<evidence type="ECO:0000313" key="4">
    <source>
        <dbReference type="Proteomes" id="UP000590524"/>
    </source>
</evidence>
<feature type="region of interest" description="Disordered" evidence="1">
    <location>
        <begin position="18"/>
        <end position="44"/>
    </location>
</feature>
<dbReference type="EMBL" id="JACIEU010000007">
    <property type="protein sequence ID" value="MBB4148333.1"/>
    <property type="molecule type" value="Genomic_DNA"/>
</dbReference>
<dbReference type="PANTHER" id="PTHR34301">
    <property type="entry name" value="DNA-BINDING PROTEIN-RELATED"/>
    <property type="match status" value="1"/>
</dbReference>
<dbReference type="Gene3D" id="3.40.50.300">
    <property type="entry name" value="P-loop containing nucleotide triphosphate hydrolases"/>
    <property type="match status" value="1"/>
</dbReference>
<dbReference type="Pfam" id="PF13191">
    <property type="entry name" value="AAA_16"/>
    <property type="match status" value="1"/>
</dbReference>
<proteinExistence type="predicted"/>
<dbReference type="SUPFAM" id="SSF52540">
    <property type="entry name" value="P-loop containing nucleoside triphosphate hydrolases"/>
    <property type="match status" value="1"/>
</dbReference>
<dbReference type="InterPro" id="IPR003593">
    <property type="entry name" value="AAA+_ATPase"/>
</dbReference>
<sequence length="433" mass="46774">MNIFTRIARWLGLSAGERNARQAKGKRHPAPMLDRASAAPTAAPPAPAEVMAIDAMRSAVRKGFNSTQPVTAARHLHGRQQEMDLLVEGVLDRGNHAMIFGGRGTGKTSLARVFANMADNRGYLVFYMACEPGQDFTSLIAPFLDAARTNAPRAGPPPSAIPACLTPRDVVEILADHGQRKFIFILDEFDRVADTDVLAELARLMKLLSDAAVPVHIVAVGIASGLNQLIAGHESLRRHISAVPIVRIDSDAVYELIDRGAAHAGLNFTDAARETIAHIACGSPYHVRLFCALACFEALRQRKTVVELSSVLAGMVRSVDDWKITNPSDAALFHEAIGLGSDHWPMIERVARAATIPPGIAPGDVEPQCDQASLAMALLTRTMHARPGGREMMFRDSLAPQFLLAMLFASQHGDHLNNQVVSLVDAHRQSVAL</sequence>
<reference evidence="3 4" key="1">
    <citation type="submission" date="2020-08" db="EMBL/GenBank/DDBJ databases">
        <title>Genomic Encyclopedia of Type Strains, Phase IV (KMG-IV): sequencing the most valuable type-strain genomes for metagenomic binning, comparative biology and taxonomic classification.</title>
        <authorList>
            <person name="Goeker M."/>
        </authorList>
    </citation>
    <scope>NUCLEOTIDE SEQUENCE [LARGE SCALE GENOMIC DNA]</scope>
    <source>
        <strain evidence="3 4">DSM 19371</strain>
    </source>
</reference>
<accession>A0A7W6PV31</accession>
<keyword evidence="4" id="KW-1185">Reference proteome</keyword>
<evidence type="ECO:0000256" key="1">
    <source>
        <dbReference type="SAM" id="MobiDB-lite"/>
    </source>
</evidence>